<dbReference type="Proteomes" id="UP000621455">
    <property type="component" value="Unassembled WGS sequence"/>
</dbReference>
<protein>
    <recommendedName>
        <fullName evidence="4">Type VI secretion system lipoprotein TssJ</fullName>
    </recommendedName>
</protein>
<comment type="caution">
    <text evidence="2">The sequence shown here is derived from an EMBL/GenBank/DDBJ whole genome shotgun (WGS) entry which is preliminary data.</text>
</comment>
<dbReference type="RefSeq" id="WP_167092477.1">
    <property type="nucleotide sequence ID" value="NZ_WHJG01000045.1"/>
</dbReference>
<keyword evidence="1" id="KW-0732">Signal</keyword>
<evidence type="ECO:0000313" key="2">
    <source>
        <dbReference type="EMBL" id="NHZ83176.1"/>
    </source>
</evidence>
<name>A0ABX0NCK7_9BURK</name>
<sequence>MRFKLIYRWCRCAAVLIAVATLAACGAVAGARALVGLAPAPAKPGWTSVTLAAAADANADSALAVDIVLVKDKAMLESLAAMSAAKYFGARADLQRTFPDALSVLPIEITPGQQIRIDGQRFGKQRAWAALVFANYATPGEHRLRLLLDHPGYVLHLNAQEFIASDIKPGSAR</sequence>
<evidence type="ECO:0008006" key="4">
    <source>
        <dbReference type="Google" id="ProtNLM"/>
    </source>
</evidence>
<proteinExistence type="predicted"/>
<organism evidence="2 3">
    <name type="scientific">Massilia frigida</name>
    <dbReference type="NCBI Taxonomy" id="2609281"/>
    <lineage>
        <taxon>Bacteria</taxon>
        <taxon>Pseudomonadati</taxon>
        <taxon>Pseudomonadota</taxon>
        <taxon>Betaproteobacteria</taxon>
        <taxon>Burkholderiales</taxon>
        <taxon>Oxalobacteraceae</taxon>
        <taxon>Telluria group</taxon>
        <taxon>Massilia</taxon>
    </lineage>
</organism>
<reference evidence="2 3" key="1">
    <citation type="submission" date="2019-10" db="EMBL/GenBank/DDBJ databases">
        <title>Taxonomy of Antarctic Massilia spp.: description of Massilia rubra sp. nov., Massilia aquatica sp. nov., Massilia mucilaginosa sp. nov., Massilia frigida sp. nov. isolated from streams, lakes and regoliths.</title>
        <authorList>
            <person name="Holochova P."/>
            <person name="Sedlacek I."/>
            <person name="Kralova S."/>
            <person name="Maslanova I."/>
            <person name="Busse H.-J."/>
            <person name="Stankova E."/>
            <person name="Vrbovska V."/>
            <person name="Kovarovic V."/>
            <person name="Bartak M."/>
            <person name="Svec P."/>
            <person name="Pantucek R."/>
        </authorList>
    </citation>
    <scope>NUCLEOTIDE SEQUENCE [LARGE SCALE GENOMIC DNA]</scope>
    <source>
        <strain evidence="2 3">CCM 8695</strain>
    </source>
</reference>
<dbReference type="EMBL" id="WHJG01000045">
    <property type="protein sequence ID" value="NHZ83176.1"/>
    <property type="molecule type" value="Genomic_DNA"/>
</dbReference>
<evidence type="ECO:0000256" key="1">
    <source>
        <dbReference type="SAM" id="SignalP"/>
    </source>
</evidence>
<feature type="chain" id="PRO_5046284864" description="Type VI secretion system lipoprotein TssJ" evidence="1">
    <location>
        <begin position="24"/>
        <end position="173"/>
    </location>
</feature>
<accession>A0ABX0NCK7</accession>
<feature type="signal peptide" evidence="1">
    <location>
        <begin position="1"/>
        <end position="23"/>
    </location>
</feature>
<evidence type="ECO:0000313" key="3">
    <source>
        <dbReference type="Proteomes" id="UP000621455"/>
    </source>
</evidence>
<keyword evidence="3" id="KW-1185">Reference proteome</keyword>
<gene>
    <name evidence="2" type="ORF">F2P44_28455</name>
</gene>
<dbReference type="PROSITE" id="PS51257">
    <property type="entry name" value="PROKAR_LIPOPROTEIN"/>
    <property type="match status" value="1"/>
</dbReference>